<evidence type="ECO:0000256" key="1">
    <source>
        <dbReference type="ARBA" id="ARBA00007447"/>
    </source>
</evidence>
<dbReference type="GO" id="GO:0005764">
    <property type="term" value="C:lysosome"/>
    <property type="evidence" value="ECO:0007669"/>
    <property type="project" value="TreeGrafter"/>
</dbReference>
<dbReference type="Pfam" id="PF00026">
    <property type="entry name" value="Asp"/>
    <property type="match status" value="1"/>
</dbReference>
<dbReference type="PANTHER" id="PTHR47966:SF8">
    <property type="entry name" value="ASPARTIC PROTEASE 1-RELATED"/>
    <property type="match status" value="1"/>
</dbReference>
<reference evidence="4" key="1">
    <citation type="submission" date="2022-11" db="UniProtKB">
        <authorList>
            <consortium name="WormBaseParasite"/>
        </authorList>
    </citation>
    <scope>IDENTIFICATION</scope>
</reference>
<evidence type="ECO:0000313" key="3">
    <source>
        <dbReference type="Proteomes" id="UP000887574"/>
    </source>
</evidence>
<organism evidence="3 4">
    <name type="scientific">Ditylenchus dipsaci</name>
    <dbReference type="NCBI Taxonomy" id="166011"/>
    <lineage>
        <taxon>Eukaryota</taxon>
        <taxon>Metazoa</taxon>
        <taxon>Ecdysozoa</taxon>
        <taxon>Nematoda</taxon>
        <taxon>Chromadorea</taxon>
        <taxon>Rhabditida</taxon>
        <taxon>Tylenchina</taxon>
        <taxon>Tylenchomorpha</taxon>
        <taxon>Sphaerularioidea</taxon>
        <taxon>Anguinidae</taxon>
        <taxon>Anguininae</taxon>
        <taxon>Ditylenchus</taxon>
    </lineage>
</organism>
<dbReference type="SUPFAM" id="SSF50630">
    <property type="entry name" value="Acid proteases"/>
    <property type="match status" value="1"/>
</dbReference>
<dbReference type="InterPro" id="IPR033121">
    <property type="entry name" value="PEPTIDASE_A1"/>
</dbReference>
<dbReference type="WBParaSite" id="jg21906">
    <property type="protein sequence ID" value="jg21906"/>
    <property type="gene ID" value="jg21906"/>
</dbReference>
<keyword evidence="3" id="KW-1185">Reference proteome</keyword>
<dbReference type="InterPro" id="IPR001461">
    <property type="entry name" value="Aspartic_peptidase_A1"/>
</dbReference>
<dbReference type="PANTHER" id="PTHR47966">
    <property type="entry name" value="BETA-SITE APP-CLEAVING ENZYME, ISOFORM A-RELATED"/>
    <property type="match status" value="1"/>
</dbReference>
<accession>A0A915DNE2</accession>
<proteinExistence type="inferred from homology"/>
<dbReference type="Gene3D" id="2.40.70.10">
    <property type="entry name" value="Acid Proteases"/>
    <property type="match status" value="1"/>
</dbReference>
<sequence>MRGVQLKHWASIAKVIPSADSFWSCQIFLSERLLKISFSVSDDIPAKNTFNSSQSSTLTDLNLNFTSWYGNGFVANDILALGDTLKSKVDFGLLDSPIGWFLDEPVITIWTNNSADGNGSSVGTLGAVDTEHCQSNWIYVPQDSNKYYPYSFHVSSVELTLNGTKQQLGLNKTMVVDQYVDSMYLPASLKPWFVNATNAIYDSNSGYYKVDCDISKAAKLVFNIGGKGNTTSSANKQLVISAADYVAYSESSDICYLATYFSKHLSVLEMNIQFSNNHCIAYNIKDNTIGIADSKTPITDVEQLNK</sequence>
<evidence type="ECO:0000259" key="2">
    <source>
        <dbReference type="PROSITE" id="PS51767"/>
    </source>
</evidence>
<feature type="domain" description="Peptidase A1" evidence="2">
    <location>
        <begin position="1"/>
        <end position="292"/>
    </location>
</feature>
<dbReference type="InterPro" id="IPR021109">
    <property type="entry name" value="Peptidase_aspartic_dom_sf"/>
</dbReference>
<dbReference type="PROSITE" id="PS51767">
    <property type="entry name" value="PEPTIDASE_A1"/>
    <property type="match status" value="1"/>
</dbReference>
<dbReference type="GO" id="GO:0006508">
    <property type="term" value="P:proteolysis"/>
    <property type="evidence" value="ECO:0007669"/>
    <property type="project" value="InterPro"/>
</dbReference>
<evidence type="ECO:0000313" key="4">
    <source>
        <dbReference type="WBParaSite" id="jg21906"/>
    </source>
</evidence>
<dbReference type="Proteomes" id="UP000887574">
    <property type="component" value="Unplaced"/>
</dbReference>
<dbReference type="GO" id="GO:0004190">
    <property type="term" value="F:aspartic-type endopeptidase activity"/>
    <property type="evidence" value="ECO:0007669"/>
    <property type="project" value="InterPro"/>
</dbReference>
<dbReference type="AlphaFoldDB" id="A0A915DNE2"/>
<name>A0A915DNE2_9BILA</name>
<comment type="similarity">
    <text evidence="1">Belongs to the peptidase A1 family.</text>
</comment>
<protein>
    <submittedName>
        <fullName evidence="4">Peptidase A1 domain-containing protein</fullName>
    </submittedName>
</protein>